<proteinExistence type="inferred from homology"/>
<evidence type="ECO:0000256" key="7">
    <source>
        <dbReference type="ARBA" id="ARBA00022692"/>
    </source>
</evidence>
<dbReference type="PANTHER" id="PTHR40659:SF1">
    <property type="entry name" value="NICKEL_COBALT EFFLUX SYSTEM RCNA"/>
    <property type="match status" value="1"/>
</dbReference>
<keyword evidence="5" id="KW-1003">Cell membrane</keyword>
<dbReference type="EMBL" id="FNYH01000007">
    <property type="protein sequence ID" value="SEI66613.1"/>
    <property type="molecule type" value="Genomic_DNA"/>
</dbReference>
<dbReference type="GO" id="GO:0005886">
    <property type="term" value="C:plasma membrane"/>
    <property type="evidence" value="ECO:0007669"/>
    <property type="project" value="UniProtKB-SubCell"/>
</dbReference>
<evidence type="ECO:0000256" key="13">
    <source>
        <dbReference type="RuleBase" id="RU362101"/>
    </source>
</evidence>
<name>A0A1H6SF98_9GAMM</name>
<dbReference type="OrthoDB" id="9812956at2"/>
<evidence type="ECO:0000256" key="12">
    <source>
        <dbReference type="ARBA" id="ARBA00023285"/>
    </source>
</evidence>
<evidence type="ECO:0000256" key="3">
    <source>
        <dbReference type="ARBA" id="ARBA00022426"/>
    </source>
</evidence>
<dbReference type="RefSeq" id="WP_093309570.1">
    <property type="nucleotide sequence ID" value="NZ_FNYH01000007.1"/>
</dbReference>
<comment type="subcellular location">
    <subcellularLocation>
        <location evidence="2 13">Cell membrane</location>
        <topology evidence="2 13">Multi-pass membrane protein</topology>
    </subcellularLocation>
</comment>
<dbReference type="STRING" id="64971.SAMN05421831_1076"/>
<evidence type="ECO:0000256" key="4">
    <source>
        <dbReference type="ARBA" id="ARBA00022448"/>
    </source>
</evidence>
<feature type="transmembrane region" description="Helical" evidence="13">
    <location>
        <begin position="144"/>
        <end position="168"/>
    </location>
</feature>
<dbReference type="GO" id="GO:0015099">
    <property type="term" value="F:nickel cation transmembrane transporter activity"/>
    <property type="evidence" value="ECO:0007669"/>
    <property type="project" value="UniProtKB-UniRule"/>
</dbReference>
<keyword evidence="11 13" id="KW-0472">Membrane</keyword>
<evidence type="ECO:0000256" key="11">
    <source>
        <dbReference type="ARBA" id="ARBA00023136"/>
    </source>
</evidence>
<evidence type="ECO:0000256" key="1">
    <source>
        <dbReference type="ARBA" id="ARBA00002510"/>
    </source>
</evidence>
<keyword evidence="7 13" id="KW-0812">Transmembrane</keyword>
<organism evidence="14 15">
    <name type="scientific">Allopseudospirillum japonicum</name>
    <dbReference type="NCBI Taxonomy" id="64971"/>
    <lineage>
        <taxon>Bacteria</taxon>
        <taxon>Pseudomonadati</taxon>
        <taxon>Pseudomonadota</taxon>
        <taxon>Gammaproteobacteria</taxon>
        <taxon>Oceanospirillales</taxon>
        <taxon>Oceanospirillaceae</taxon>
        <taxon>Allopseudospirillum</taxon>
    </lineage>
</organism>
<evidence type="ECO:0000256" key="6">
    <source>
        <dbReference type="ARBA" id="ARBA00022596"/>
    </source>
</evidence>
<protein>
    <recommendedName>
        <fullName evidence="13">Nickel/cobalt efflux system</fullName>
    </recommendedName>
</protein>
<keyword evidence="12" id="KW-0170">Cobalt</keyword>
<feature type="transmembrane region" description="Helical" evidence="13">
    <location>
        <begin position="188"/>
        <end position="207"/>
    </location>
</feature>
<accession>A0A1H6SF98</accession>
<keyword evidence="15" id="KW-1185">Reference proteome</keyword>
<evidence type="ECO:0000313" key="14">
    <source>
        <dbReference type="EMBL" id="SEI66613.1"/>
    </source>
</evidence>
<keyword evidence="10" id="KW-0921">Nickel transport</keyword>
<feature type="transmembrane region" description="Helical" evidence="13">
    <location>
        <begin position="255"/>
        <end position="282"/>
    </location>
</feature>
<keyword evidence="3" id="KW-0171">Cobalt transport</keyword>
<evidence type="ECO:0000256" key="9">
    <source>
        <dbReference type="ARBA" id="ARBA00023065"/>
    </source>
</evidence>
<evidence type="ECO:0000313" key="15">
    <source>
        <dbReference type="Proteomes" id="UP000242999"/>
    </source>
</evidence>
<keyword evidence="9" id="KW-0406">Ion transport</keyword>
<dbReference type="InterPro" id="IPR051224">
    <property type="entry name" value="NiCoT_RcnA"/>
</dbReference>
<dbReference type="GO" id="GO:0006824">
    <property type="term" value="P:cobalt ion transport"/>
    <property type="evidence" value="ECO:0007669"/>
    <property type="project" value="UniProtKB-KW"/>
</dbReference>
<keyword evidence="4 13" id="KW-0813">Transport</keyword>
<dbReference type="GO" id="GO:0046583">
    <property type="term" value="F:monoatomic cation efflux transmembrane transporter activity"/>
    <property type="evidence" value="ECO:0007669"/>
    <property type="project" value="TreeGrafter"/>
</dbReference>
<evidence type="ECO:0000256" key="5">
    <source>
        <dbReference type="ARBA" id="ARBA00022475"/>
    </source>
</evidence>
<dbReference type="Proteomes" id="UP000242999">
    <property type="component" value="Unassembled WGS sequence"/>
</dbReference>
<evidence type="ECO:0000256" key="2">
    <source>
        <dbReference type="ARBA" id="ARBA00004651"/>
    </source>
</evidence>
<dbReference type="PANTHER" id="PTHR40659">
    <property type="entry name" value="NICKEL/COBALT EFFLUX SYSTEM RCNA"/>
    <property type="match status" value="1"/>
</dbReference>
<keyword evidence="8 13" id="KW-1133">Transmembrane helix</keyword>
<feature type="transmembrane region" description="Helical" evidence="13">
    <location>
        <begin position="302"/>
        <end position="320"/>
    </location>
</feature>
<evidence type="ECO:0000256" key="10">
    <source>
        <dbReference type="ARBA" id="ARBA00023112"/>
    </source>
</evidence>
<comment type="function">
    <text evidence="1">Efflux system for nickel and cobalt.</text>
</comment>
<comment type="similarity">
    <text evidence="13">Belongs to the NiCoT transporter (TC 2.A.52) family.</text>
</comment>
<feature type="transmembrane region" description="Helical" evidence="13">
    <location>
        <begin position="101"/>
        <end position="123"/>
    </location>
</feature>
<dbReference type="Pfam" id="PF03824">
    <property type="entry name" value="NicO"/>
    <property type="match status" value="1"/>
</dbReference>
<feature type="transmembrane region" description="Helical" evidence="13">
    <location>
        <begin position="50"/>
        <end position="69"/>
    </location>
</feature>
<evidence type="ECO:0000256" key="8">
    <source>
        <dbReference type="ARBA" id="ARBA00022989"/>
    </source>
</evidence>
<keyword evidence="6" id="KW-0533">Nickel</keyword>
<dbReference type="GO" id="GO:0010045">
    <property type="term" value="P:response to nickel cation"/>
    <property type="evidence" value="ECO:0007669"/>
    <property type="project" value="TreeGrafter"/>
</dbReference>
<dbReference type="GO" id="GO:0032025">
    <property type="term" value="P:response to cobalt ion"/>
    <property type="evidence" value="ECO:0007669"/>
    <property type="project" value="TreeGrafter"/>
</dbReference>
<gene>
    <name evidence="14" type="ORF">SAMN05421831_1076</name>
</gene>
<sequence>MSLSSSKPQILHTLKPSLGASPVQTSSSAAPPDFSQLHFQPLVKKSRFHMGLWIAGALLALGLGALIYFQQDIWRYVLAEQRQWHHQLASQLQILKTQINWHAIATLWGLSFAYGVFHALGPGHGKAILSTYSLTQGHHWRSSAGLALLASLLQGVVAILLVVVSTLLLDQVARKALTHATQLESYSFILLMGLGIYLIGSALYAGWRKKTTCGCGHSHTHPKQQASFYATALSVGLRPCSGALLVLIIASLLDILALGIGAVLCMALGTGLTVAALTVASVQARTWIFDASSAQQWRYTGLVLKSLGGALMFWLGWGLYQSAQVQGAHPILG</sequence>
<dbReference type="AlphaFoldDB" id="A0A1H6SF98"/>
<reference evidence="15" key="1">
    <citation type="submission" date="2016-10" db="EMBL/GenBank/DDBJ databases">
        <authorList>
            <person name="Varghese N."/>
            <person name="Submissions S."/>
        </authorList>
    </citation>
    <scope>NUCLEOTIDE SEQUENCE [LARGE SCALE GENOMIC DNA]</scope>
    <source>
        <strain evidence="15">DSM 7165</strain>
    </source>
</reference>
<feature type="transmembrane region" description="Helical" evidence="13">
    <location>
        <begin position="228"/>
        <end position="249"/>
    </location>
</feature>
<dbReference type="InterPro" id="IPR011541">
    <property type="entry name" value="Ni/Co_transpt_high_affinity"/>
</dbReference>